<feature type="compositionally biased region" description="Basic and acidic residues" evidence="10">
    <location>
        <begin position="1617"/>
        <end position="1628"/>
    </location>
</feature>
<comment type="caution">
    <text evidence="12">The sequence shown here is derived from an EMBL/GenBank/DDBJ whole genome shotgun (WGS) entry which is preliminary data.</text>
</comment>
<dbReference type="Pfam" id="PF04109">
    <property type="entry name" value="ATG9"/>
    <property type="match status" value="2"/>
</dbReference>
<dbReference type="PANTHER" id="PTHR13038:SF10">
    <property type="entry name" value="AUTOPHAGY-RELATED PROTEIN 9"/>
    <property type="match status" value="1"/>
</dbReference>
<evidence type="ECO:0000256" key="3">
    <source>
        <dbReference type="ARBA" id="ARBA00018074"/>
    </source>
</evidence>
<organism evidence="12 13">
    <name type="scientific">Toxoplasma gondii TgCatPRC2</name>
    <dbReference type="NCBI Taxonomy" id="1130821"/>
    <lineage>
        <taxon>Eukaryota</taxon>
        <taxon>Sar</taxon>
        <taxon>Alveolata</taxon>
        <taxon>Apicomplexa</taxon>
        <taxon>Conoidasida</taxon>
        <taxon>Coccidia</taxon>
        <taxon>Eucoccidiorida</taxon>
        <taxon>Eimeriorina</taxon>
        <taxon>Sarcocystidae</taxon>
        <taxon>Toxoplasma</taxon>
    </lineage>
</organism>
<reference evidence="13" key="1">
    <citation type="submission" date="2016-03" db="EMBL/GenBank/DDBJ databases">
        <authorList>
            <person name="Sibley D."/>
            <person name="Venepally P."/>
            <person name="Karamycheva S."/>
            <person name="Hadjithomas M."/>
            <person name="Khan A."/>
            <person name="Brunk B."/>
            <person name="Roos D."/>
            <person name="Caler E."/>
            <person name="Lorenzi H."/>
        </authorList>
    </citation>
    <scope>NUCLEOTIDE SEQUENCE [LARGE SCALE GENOMIC DNA]</scope>
    <source>
        <strain evidence="13">TgCatPRC2</strain>
    </source>
</reference>
<keyword evidence="9 11" id="KW-0472">Membrane</keyword>
<feature type="compositionally biased region" description="Basic residues" evidence="10">
    <location>
        <begin position="1407"/>
        <end position="1423"/>
    </location>
</feature>
<evidence type="ECO:0000256" key="8">
    <source>
        <dbReference type="ARBA" id="ARBA00023055"/>
    </source>
</evidence>
<comment type="subcellular location">
    <subcellularLocation>
        <location evidence="1">Preautophagosomal structure membrane</location>
        <topology evidence="1">Multi-pass membrane protein</topology>
    </subcellularLocation>
</comment>
<dbReference type="GO" id="GO:0000422">
    <property type="term" value="P:autophagy of mitochondrion"/>
    <property type="evidence" value="ECO:0007669"/>
    <property type="project" value="TreeGrafter"/>
</dbReference>
<feature type="compositionally biased region" description="Low complexity" evidence="10">
    <location>
        <begin position="1424"/>
        <end position="1471"/>
    </location>
</feature>
<dbReference type="GO" id="GO:0034497">
    <property type="term" value="P:protein localization to phagophore assembly site"/>
    <property type="evidence" value="ECO:0007669"/>
    <property type="project" value="TreeGrafter"/>
</dbReference>
<dbReference type="EMBL" id="AHZP02000531">
    <property type="protein sequence ID" value="KYK70456.1"/>
    <property type="molecule type" value="Genomic_DNA"/>
</dbReference>
<feature type="region of interest" description="Disordered" evidence="10">
    <location>
        <begin position="35"/>
        <end position="56"/>
    </location>
</feature>
<feature type="compositionally biased region" description="Basic and acidic residues" evidence="10">
    <location>
        <begin position="956"/>
        <end position="983"/>
    </location>
</feature>
<feature type="compositionally biased region" description="Polar residues" evidence="10">
    <location>
        <begin position="1320"/>
        <end position="1331"/>
    </location>
</feature>
<keyword evidence="7" id="KW-0072">Autophagy</keyword>
<dbReference type="GO" id="GO:0034045">
    <property type="term" value="C:phagophore assembly site membrane"/>
    <property type="evidence" value="ECO:0007669"/>
    <property type="project" value="UniProtKB-SubCell"/>
</dbReference>
<dbReference type="InterPro" id="IPR007241">
    <property type="entry name" value="Autophagy-rel_prot_9"/>
</dbReference>
<feature type="compositionally biased region" description="Basic and acidic residues" evidence="10">
    <location>
        <begin position="936"/>
        <end position="947"/>
    </location>
</feature>
<evidence type="ECO:0000256" key="6">
    <source>
        <dbReference type="ARBA" id="ARBA00022989"/>
    </source>
</evidence>
<dbReference type="OrthoDB" id="333496at2759"/>
<feature type="transmembrane region" description="Helical" evidence="11">
    <location>
        <begin position="588"/>
        <end position="607"/>
    </location>
</feature>
<accession>A0A151HM84</accession>
<feature type="region of interest" description="Disordered" evidence="10">
    <location>
        <begin position="922"/>
        <end position="1025"/>
    </location>
</feature>
<keyword evidence="8" id="KW-0445">Lipid transport</keyword>
<dbReference type="VEuPathDB" id="ToxoDB:TGPRC2_260640"/>
<evidence type="ECO:0000256" key="4">
    <source>
        <dbReference type="ARBA" id="ARBA00022448"/>
    </source>
</evidence>
<sequence length="1660" mass="184670">MDHFTSSYRPPGLPGTVIDSTSLCQISSQATDTCRFETPQNRHSSRAPWASSSSASTSSSSACFADRAHTHMAHDEVLSVAPTQSESYPGRSTVFPAYGSSPFSSVTPGNHFFSLVTAPLRLLLKLQQGAFRRLSLTLPPAPVGFSPFLPPLLGDASHRREEDSDLENPSTSLPSLSPGSSSCLRYQSGAVSGLPRSRRGGDSQSISDETVVFASAGPEVRATRNEKGELCKRYEVSQSRSTAAAASGVSSWDAVADLDKFLYGVYRYWMDGGLFAILSAHLAHLTALAFTIYFSWFLILFVNWKDIVSCTSEEQCRAVPLLIASPFHPWGYKQTLCTVYVVSLSAFLLFNIVVSYLNCRDALLIRTYFRERLFIPSDAVLQLLDWPEVTALLLKAQEAVPFCIVTNELSALDIASTIMREENYFIALTNKNILTQKLPPWIPPKLLYTQVMQWNIRRSIFSRLFDERQRIYRNLFTSPPRDELSPYQSAAAATLASRFKLLSILNLVFLVPLFLFIFFFFFLKHAEDFRLNRQSIVRREFNGYAYWVFREFNELPHQINHRLTLAAAAADDYLQLSPISPSVLHIRLLVKYLVGSLLSIFILLYLFDETPLLFIKIFDRNLLWYTIILGVLYAGIRDTSATSRHDSGAGGRGGAGFTASDGVFASPGGRGLTSPLALYERCMRVVEYTHHLPACWRAPAGIVAIPPPPLLSASVNEKISTKKQDIQSSFSACHTSSCTSSPSFVRPVVSSASMVDFSSSLSLLPPVPPRTTWMPSEGGAAFPSSSVSGDAQERQRVTGVSMQHKMVMHAFCASFYGLRITCLLEELLAVLATPFLLWWFMPRICDDICAFLFSVTAPSSFGDVCCFSSLDLEKFGSSCYQFDRQGSCVVRKNKRGSLRRSTLSDAGARAGDAPPWWFDEQQEEGEEAEDGSGGEEELKGEERRVCDRGGILQEGKQTRWGRDVSADKISRNGREGDGRERRGGLSSLSPKGPARALAFGYAGESKKNDHDGEGDSGDAWRGNPRGLLSPLHANSGKVEKSALTFVLTYRIPPPYDDTSPLWTVFASDFLATSMVAASHESESKVGVSSGLSETASFSTPHRGARLPLPISCPVVRWGYPASAVRFALQLEKFQREQIRKYPYLSHELAPDLLEPLNAFPTSLGRDSRRAGDSARRRWRRRRARARRNCRSESDRGAASLKRHLADELQDGELQGDARRRGRRCRRASREREEKRDQGRHARQTREGESGEGESEERASRKERGGRSEGGERSERRERGKDEVKRGRMCGVENEATWKEEASRCAGSFSSKKRRRESGEEQSILQKLTTRAQSEEESVVVEGGTGEGTLGKNREKGSGGGTGEEGCSLASAKEKRLPSPVTHPRVSVSKRGAAHTSSRGRREVEKARTKKRGTWNRGQGRSRHTSSSPLTTAESSSTESSSCDASSESAWESVSESISESASESVSEATSSGRSDASCNRRASRLFSGENVDVRGLPPMPFERQAPYFFWLERLYEQQSGRVLFATNQLNFFTRCFFRQFPPGAQDPHLKHPRRKTRKQRRQLGAETLRLAPSLQGCARDSSSSPDTDEEERDEEERDKEEQDEEEREDRGSEEEGERVIFDQSRETETGQCFWDDERIAALSADRVEQRTFSVTRGDVN</sequence>
<proteinExistence type="inferred from homology"/>
<evidence type="ECO:0000256" key="10">
    <source>
        <dbReference type="SAM" id="MobiDB-lite"/>
    </source>
</evidence>
<feature type="transmembrane region" description="Helical" evidence="11">
    <location>
        <begin position="816"/>
        <end position="841"/>
    </location>
</feature>
<dbReference type="GO" id="GO:0034727">
    <property type="term" value="P:piecemeal microautophagy of the nucleus"/>
    <property type="evidence" value="ECO:0007669"/>
    <property type="project" value="TreeGrafter"/>
</dbReference>
<dbReference type="PANTHER" id="PTHR13038">
    <property type="entry name" value="APG9 AUTOPHAGY 9"/>
    <property type="match status" value="1"/>
</dbReference>
<feature type="transmembrane region" description="Helical" evidence="11">
    <location>
        <begin position="501"/>
        <end position="523"/>
    </location>
</feature>
<feature type="compositionally biased region" description="Acidic residues" evidence="10">
    <location>
        <begin position="922"/>
        <end position="935"/>
    </location>
</feature>
<evidence type="ECO:0000256" key="1">
    <source>
        <dbReference type="ARBA" id="ARBA00004511"/>
    </source>
</evidence>
<evidence type="ECO:0000256" key="5">
    <source>
        <dbReference type="ARBA" id="ARBA00022692"/>
    </source>
</evidence>
<evidence type="ECO:0000256" key="11">
    <source>
        <dbReference type="SAM" id="Phobius"/>
    </source>
</evidence>
<feature type="compositionally biased region" description="Basic residues" evidence="10">
    <location>
        <begin position="1176"/>
        <end position="1188"/>
    </location>
</feature>
<keyword evidence="5 11" id="KW-0812">Transmembrane</keyword>
<feature type="transmembrane region" description="Helical" evidence="11">
    <location>
        <begin position="613"/>
        <end position="636"/>
    </location>
</feature>
<feature type="region of interest" description="Disordered" evidence="10">
    <location>
        <begin position="1158"/>
        <end position="1479"/>
    </location>
</feature>
<keyword evidence="4" id="KW-0813">Transport</keyword>
<dbReference type="GO" id="GO:0006869">
    <property type="term" value="P:lipid transport"/>
    <property type="evidence" value="ECO:0007669"/>
    <property type="project" value="UniProtKB-KW"/>
</dbReference>
<comment type="similarity">
    <text evidence="2">Belongs to the ATG9 family.</text>
</comment>
<keyword evidence="6 11" id="KW-1133">Transmembrane helix</keyword>
<dbReference type="Proteomes" id="UP000075225">
    <property type="component" value="Unassembled WGS sequence"/>
</dbReference>
<feature type="transmembrane region" description="Helical" evidence="11">
    <location>
        <begin position="282"/>
        <end position="302"/>
    </location>
</feature>
<feature type="compositionally biased region" description="Basic and acidic residues" evidence="10">
    <location>
        <begin position="1165"/>
        <end position="1175"/>
    </location>
</feature>
<feature type="region of interest" description="Disordered" evidence="10">
    <location>
        <begin position="1571"/>
        <end position="1632"/>
    </location>
</feature>
<protein>
    <recommendedName>
        <fullName evidence="3">Autophagy-related protein 9</fullName>
    </recommendedName>
</protein>
<feature type="compositionally biased region" description="Basic and acidic residues" evidence="10">
    <location>
        <begin position="1255"/>
        <end position="1285"/>
    </location>
</feature>
<name>A0A151HM84_TOXGO</name>
<feature type="compositionally biased region" description="Basic and acidic residues" evidence="10">
    <location>
        <begin position="1227"/>
        <end position="1248"/>
    </location>
</feature>
<dbReference type="GO" id="GO:0005776">
    <property type="term" value="C:autophagosome"/>
    <property type="evidence" value="ECO:0007669"/>
    <property type="project" value="TreeGrafter"/>
</dbReference>
<gene>
    <name evidence="12" type="ORF">TGPRC2_260640</name>
</gene>
<dbReference type="GO" id="GO:0061709">
    <property type="term" value="P:reticulophagy"/>
    <property type="evidence" value="ECO:0007669"/>
    <property type="project" value="TreeGrafter"/>
</dbReference>
<feature type="compositionally biased region" description="Low complexity" evidence="10">
    <location>
        <begin position="46"/>
        <end position="56"/>
    </location>
</feature>
<feature type="region of interest" description="Disordered" evidence="10">
    <location>
        <begin position="154"/>
        <end position="183"/>
    </location>
</feature>
<feature type="compositionally biased region" description="Acidic residues" evidence="10">
    <location>
        <begin position="1586"/>
        <end position="1616"/>
    </location>
</feature>
<evidence type="ECO:0000256" key="2">
    <source>
        <dbReference type="ARBA" id="ARBA00006185"/>
    </source>
</evidence>
<evidence type="ECO:0000256" key="7">
    <source>
        <dbReference type="ARBA" id="ARBA00023006"/>
    </source>
</evidence>
<feature type="compositionally biased region" description="Low complexity" evidence="10">
    <location>
        <begin position="169"/>
        <end position="183"/>
    </location>
</feature>
<feature type="transmembrane region" description="Helical" evidence="11">
    <location>
        <begin position="337"/>
        <end position="357"/>
    </location>
</feature>
<evidence type="ECO:0000313" key="12">
    <source>
        <dbReference type="EMBL" id="KYK70456.1"/>
    </source>
</evidence>
<evidence type="ECO:0000313" key="13">
    <source>
        <dbReference type="Proteomes" id="UP000075225"/>
    </source>
</evidence>
<evidence type="ECO:0000256" key="9">
    <source>
        <dbReference type="ARBA" id="ARBA00023136"/>
    </source>
</evidence>
<feature type="compositionally biased region" description="Basic and acidic residues" evidence="10">
    <location>
        <begin position="1004"/>
        <end position="1013"/>
    </location>
</feature>